<dbReference type="GO" id="GO:0005524">
    <property type="term" value="F:ATP binding"/>
    <property type="evidence" value="ECO:0007669"/>
    <property type="project" value="InterPro"/>
</dbReference>
<dbReference type="CDD" id="cd22979">
    <property type="entry name" value="DD_AK8"/>
    <property type="match status" value="1"/>
</dbReference>
<dbReference type="STRING" id="403673.A0A177WY04"/>
<keyword evidence="3" id="KW-0547">Nucleotide-binding</keyword>
<dbReference type="OrthoDB" id="439792at2759"/>
<reference evidence="6 7" key="2">
    <citation type="submission" date="2016-05" db="EMBL/GenBank/DDBJ databases">
        <title>Lineage-specific infection strategies underlie the spectrum of fungal disease in amphibians.</title>
        <authorList>
            <person name="Cuomo C.A."/>
            <person name="Farrer R.A."/>
            <person name="James T."/>
            <person name="Longcore J."/>
            <person name="Birren B."/>
        </authorList>
    </citation>
    <scope>NUCLEOTIDE SEQUENCE [LARGE SCALE GENOMIC DNA]</scope>
    <source>
        <strain evidence="6 7">JEL423</strain>
    </source>
</reference>
<name>A0A177WY04_BATDL</name>
<dbReference type="PANTHER" id="PTHR23359">
    <property type="entry name" value="NUCLEOTIDE KINASE"/>
    <property type="match status" value="1"/>
</dbReference>
<dbReference type="HAMAP" id="MF_00235">
    <property type="entry name" value="Adenylate_kinase_Adk"/>
    <property type="match status" value="1"/>
</dbReference>
<evidence type="ECO:0000256" key="5">
    <source>
        <dbReference type="RuleBase" id="RU003330"/>
    </source>
</evidence>
<evidence type="ECO:0000256" key="4">
    <source>
        <dbReference type="ARBA" id="ARBA00022777"/>
    </source>
</evidence>
<dbReference type="Gene3D" id="3.40.50.300">
    <property type="entry name" value="P-loop containing nucleotide triphosphate hydrolases"/>
    <property type="match status" value="2"/>
</dbReference>
<dbReference type="InterPro" id="IPR000850">
    <property type="entry name" value="Adenylat/UMP-CMP_kin"/>
</dbReference>
<evidence type="ECO:0000256" key="1">
    <source>
        <dbReference type="ARBA" id="ARBA00007220"/>
    </source>
</evidence>
<gene>
    <name evidence="6" type="ORF">BDEG_27957</name>
</gene>
<dbReference type="SUPFAM" id="SSF57774">
    <property type="entry name" value="Microbial and mitochondrial ADK, insert 'zinc finger' domain"/>
    <property type="match status" value="1"/>
</dbReference>
<dbReference type="SUPFAM" id="SSF52540">
    <property type="entry name" value="P-loop containing nucleoside triphosphate hydrolases"/>
    <property type="match status" value="2"/>
</dbReference>
<organism evidence="6 7">
    <name type="scientific">Batrachochytrium dendrobatidis (strain JEL423)</name>
    <dbReference type="NCBI Taxonomy" id="403673"/>
    <lineage>
        <taxon>Eukaryota</taxon>
        <taxon>Fungi</taxon>
        <taxon>Fungi incertae sedis</taxon>
        <taxon>Chytridiomycota</taxon>
        <taxon>Chytridiomycota incertae sedis</taxon>
        <taxon>Chytridiomycetes</taxon>
        <taxon>Rhizophydiales</taxon>
        <taxon>Rhizophydiales incertae sedis</taxon>
        <taxon>Batrachochytrium</taxon>
    </lineage>
</organism>
<dbReference type="CDD" id="cd01428">
    <property type="entry name" value="ADK"/>
    <property type="match status" value="1"/>
</dbReference>
<dbReference type="PRINTS" id="PR00094">
    <property type="entry name" value="ADENYLTKNASE"/>
</dbReference>
<dbReference type="InterPro" id="IPR036193">
    <property type="entry name" value="ADK_active_lid_dom_sf"/>
</dbReference>
<evidence type="ECO:0000313" key="7">
    <source>
        <dbReference type="Proteomes" id="UP000077115"/>
    </source>
</evidence>
<dbReference type="GO" id="GO:0004017">
    <property type="term" value="F:AMP kinase activity"/>
    <property type="evidence" value="ECO:0007669"/>
    <property type="project" value="InterPro"/>
</dbReference>
<dbReference type="AlphaFoldDB" id="A0A177WY04"/>
<dbReference type="EMBL" id="DS022313">
    <property type="protein sequence ID" value="OAJ44762.1"/>
    <property type="molecule type" value="Genomic_DNA"/>
</dbReference>
<comment type="similarity">
    <text evidence="1 5">Belongs to the adenylate kinase family.</text>
</comment>
<evidence type="ECO:0000313" key="6">
    <source>
        <dbReference type="EMBL" id="OAJ44762.1"/>
    </source>
</evidence>
<evidence type="ECO:0000256" key="2">
    <source>
        <dbReference type="ARBA" id="ARBA00022679"/>
    </source>
</evidence>
<dbReference type="Proteomes" id="UP000077115">
    <property type="component" value="Unassembled WGS sequence"/>
</dbReference>
<keyword evidence="4 5" id="KW-0418">Kinase</keyword>
<proteinExistence type="inferred from homology"/>
<dbReference type="Pfam" id="PF00406">
    <property type="entry name" value="ADK"/>
    <property type="match status" value="2"/>
</dbReference>
<evidence type="ECO:0000256" key="3">
    <source>
        <dbReference type="ARBA" id="ARBA00022741"/>
    </source>
</evidence>
<dbReference type="InterPro" id="IPR027417">
    <property type="entry name" value="P-loop_NTPase"/>
</dbReference>
<protein>
    <recommendedName>
        <fullName evidence="8">Adenylate kinase active site lid domain-containing protein</fullName>
    </recommendedName>
</protein>
<dbReference type="eggNOG" id="KOG3078">
    <property type="taxonomic scope" value="Eukaryota"/>
</dbReference>
<accession>A0A177WY04</accession>
<reference evidence="6 7" key="1">
    <citation type="submission" date="2006-10" db="EMBL/GenBank/DDBJ databases">
        <title>The Genome Sequence of Batrachochytrium dendrobatidis JEL423.</title>
        <authorList>
            <consortium name="The Broad Institute Genome Sequencing Platform"/>
            <person name="Birren B."/>
            <person name="Lander E."/>
            <person name="Galagan J."/>
            <person name="Cuomo C."/>
            <person name="Devon K."/>
            <person name="Jaffe D."/>
            <person name="Butler J."/>
            <person name="Alvarez P."/>
            <person name="Gnerre S."/>
            <person name="Grabherr M."/>
            <person name="Kleber M."/>
            <person name="Mauceli E."/>
            <person name="Brockman W."/>
            <person name="Young S."/>
            <person name="LaButti K."/>
            <person name="Sykes S."/>
            <person name="DeCaprio D."/>
            <person name="Crawford M."/>
            <person name="Koehrsen M."/>
            <person name="Engels R."/>
            <person name="Montgomery P."/>
            <person name="Pearson M."/>
            <person name="Howarth C."/>
            <person name="Larson L."/>
            <person name="White J."/>
            <person name="O'Leary S."/>
            <person name="Kodira C."/>
            <person name="Zeng Q."/>
            <person name="Yandava C."/>
            <person name="Alvarado L."/>
            <person name="Longcore J."/>
            <person name="James T."/>
        </authorList>
    </citation>
    <scope>NUCLEOTIDE SEQUENCE [LARGE SCALE GENOMIC DNA]</scope>
    <source>
        <strain evidence="6 7">JEL423</strain>
    </source>
</reference>
<sequence>MSDLVDNDKLDSYAAYVDKHGLFDLFHNIITKITIEKPVEPFQFIIDRLQKPFPTSILVIGPPSCGQKTIIESLVRTYDAVHVHAGSLIRNAIEKKTTIGIQAQAYLDRGHLVPDDIIISLVLSRLQNESDVIERGYVLEGYPRTREQAVAMLRKGLIPDHTIVFDIPDEMVINRVTGLRHDPITGKTYHIKYDPPPKNALIEDRLTRRQSDTETATQARLNLYRQHIHGVLAYFKTNARVFRYPEGISTKENEVLQDIYEFLGTQHISQAPSCHKIIIAVSPKKVILEEIASGSHWGNTLKPFISTPEKAPQGYLVELIVERLKRKDCLNHGWILDGFPLTKFDAEALRSKGMVPNRLVWLDTDAETCTNRLVHRRYDPITGCAVNIQAIPEHLQSTHTAEWIQFPEDMPESVSARIKSHLGVKNELKKVFGSRDSLVSTGIMYTVRADGLGERDHLNNHPTFDRVFELVESSLLRPILIEQRAEY</sequence>
<keyword evidence="2 5" id="KW-0808">Transferase</keyword>
<dbReference type="VEuPathDB" id="FungiDB:BDEG_27957"/>
<evidence type="ECO:0008006" key="8">
    <source>
        <dbReference type="Google" id="ProtNLM"/>
    </source>
</evidence>